<evidence type="ECO:0000313" key="2">
    <source>
        <dbReference type="Proteomes" id="UP000048965"/>
    </source>
</evidence>
<dbReference type="Proteomes" id="UP000048965">
    <property type="component" value="Unassembled WGS sequence"/>
</dbReference>
<dbReference type="AlphaFoldDB" id="A0A0P4RB69"/>
<dbReference type="EMBL" id="BBNO01000006">
    <property type="protein sequence ID" value="GAO09845.1"/>
    <property type="molecule type" value="Genomic_DNA"/>
</dbReference>
<gene>
    <name evidence="1" type="ORF">TPA0598_06_00100</name>
</gene>
<keyword evidence="2" id="KW-1185">Reference proteome</keyword>
<accession>A0A0P4RB69</accession>
<reference evidence="2" key="1">
    <citation type="submission" date="2014-09" db="EMBL/GenBank/DDBJ databases">
        <title>Whole genome shotgun sequence of Streptomyces sp. NBRC 110027.</title>
        <authorList>
            <person name="Komaki H."/>
            <person name="Ichikawa N."/>
            <person name="Katano-Makiyama Y."/>
            <person name="Hosoyama A."/>
            <person name="Hashimoto M."/>
            <person name="Uohara A."/>
            <person name="Kitahashi Y."/>
            <person name="Ohji S."/>
            <person name="Kimura A."/>
            <person name="Yamazoe A."/>
            <person name="Igarashi Y."/>
            <person name="Fujita N."/>
        </authorList>
    </citation>
    <scope>NUCLEOTIDE SEQUENCE [LARGE SCALE GENOMIC DNA]</scope>
    <source>
        <strain evidence="2">NBRC 110027</strain>
    </source>
</reference>
<protein>
    <submittedName>
        <fullName evidence="1">Putative major facilitator superfamily transporter</fullName>
    </submittedName>
</protein>
<proteinExistence type="predicted"/>
<reference evidence="1 2" key="2">
    <citation type="journal article" date="2015" name="Stand. Genomic Sci.">
        <title>Draft genome sequence of marine-derived Streptomyces sp. TP-A0598, a producer of anti-MRSA antibiotic lydicamycins.</title>
        <authorList>
            <person name="Komaki H."/>
            <person name="Ichikawa N."/>
            <person name="Hosoyama A."/>
            <person name="Fujita N."/>
            <person name="Igarashi Y."/>
        </authorList>
    </citation>
    <scope>NUCLEOTIDE SEQUENCE [LARGE SCALE GENOMIC DNA]</scope>
    <source>
        <strain evidence="1 2">NBRC 110027</strain>
    </source>
</reference>
<sequence>MQSVALTALREFEYAAWMYDEAQTAESRGAMERTKVAASGALIATALYETSEINVLLDYLTPDLILDESYHRRSGELALERMEFIAAVRAELEGTISSSA</sequence>
<organism evidence="1 2">
    <name type="scientific">Streptomyces lydicamycinicus</name>
    <dbReference type="NCBI Taxonomy" id="1546107"/>
    <lineage>
        <taxon>Bacteria</taxon>
        <taxon>Bacillati</taxon>
        <taxon>Actinomycetota</taxon>
        <taxon>Actinomycetes</taxon>
        <taxon>Kitasatosporales</taxon>
        <taxon>Streptomycetaceae</taxon>
        <taxon>Streptomyces</taxon>
    </lineage>
</organism>
<comment type="caution">
    <text evidence="1">The sequence shown here is derived from an EMBL/GenBank/DDBJ whole genome shotgun (WGS) entry which is preliminary data.</text>
</comment>
<evidence type="ECO:0000313" key="1">
    <source>
        <dbReference type="EMBL" id="GAO09845.1"/>
    </source>
</evidence>
<name>A0A0P4RB69_9ACTN</name>